<evidence type="ECO:0008006" key="4">
    <source>
        <dbReference type="Google" id="ProtNLM"/>
    </source>
</evidence>
<evidence type="ECO:0000313" key="3">
    <source>
        <dbReference type="Proteomes" id="UP000610746"/>
    </source>
</evidence>
<proteinExistence type="predicted"/>
<keyword evidence="3" id="KW-1185">Reference proteome</keyword>
<name>A0A8J8GAH6_9FLAO</name>
<dbReference type="RefSeq" id="WP_173778662.1">
    <property type="nucleotide sequence ID" value="NZ_JABSNO010000006.1"/>
</dbReference>
<dbReference type="Proteomes" id="UP000610746">
    <property type="component" value="Unassembled WGS sequence"/>
</dbReference>
<gene>
    <name evidence="2" type="ORF">HNQ03_001114</name>
</gene>
<reference evidence="2" key="1">
    <citation type="submission" date="2020-05" db="EMBL/GenBank/DDBJ databases">
        <title>Genomic Encyclopedia of Type Strains, Phase IV (KMG-V): Genome sequencing to study the core and pangenomes of soil and plant-associated prokaryotes.</title>
        <authorList>
            <person name="Whitman W."/>
        </authorList>
    </citation>
    <scope>NUCLEOTIDE SEQUENCE</scope>
    <source>
        <strain evidence="2">16F</strain>
    </source>
</reference>
<feature type="signal peptide" evidence="1">
    <location>
        <begin position="1"/>
        <end position="19"/>
    </location>
</feature>
<protein>
    <recommendedName>
        <fullName evidence="4">Outer membrane lipoprotein-sorting protein</fullName>
    </recommendedName>
</protein>
<accession>A0A8J8GAH6</accession>
<comment type="caution">
    <text evidence="2">The sequence shown here is derived from an EMBL/GenBank/DDBJ whole genome shotgun (WGS) entry which is preliminary data.</text>
</comment>
<sequence>MKKLLSFFILFSMSIVAFAATRTGYYASGQTKATILQSVKNFEADMLTYNYKKLSERKANPSDYTQTWSYVSAGSTSEATMRYQFYDDRVLVTMTDAAFISKEGTRLVLLENDPTEVKRKVYESLENVMVTVYFKYLQVSETKVANSSNNVTPTTSTRATYDMITANYLGTDTKDAAKKFSAEYVDVVLKKAYAVNYITSSTADNQEIKYTLEDESGVATILVTYQFRDKDFTIKIKSINYYHKGNKTNIVISKESSTEATSKFYNLIKDYFVDKNANYIAPGSVSEK</sequence>
<keyword evidence="1" id="KW-0732">Signal</keyword>
<evidence type="ECO:0000313" key="2">
    <source>
        <dbReference type="EMBL" id="NRS92047.1"/>
    </source>
</evidence>
<organism evidence="2 3">
    <name type="scientific">Frigoriflavimonas asaccharolytica</name>
    <dbReference type="NCBI Taxonomy" id="2735899"/>
    <lineage>
        <taxon>Bacteria</taxon>
        <taxon>Pseudomonadati</taxon>
        <taxon>Bacteroidota</taxon>
        <taxon>Flavobacteriia</taxon>
        <taxon>Flavobacteriales</taxon>
        <taxon>Weeksellaceae</taxon>
        <taxon>Frigoriflavimonas</taxon>
    </lineage>
</organism>
<dbReference type="AlphaFoldDB" id="A0A8J8GAH6"/>
<dbReference type="EMBL" id="JABSNO010000006">
    <property type="protein sequence ID" value="NRS92047.1"/>
    <property type="molecule type" value="Genomic_DNA"/>
</dbReference>
<evidence type="ECO:0000256" key="1">
    <source>
        <dbReference type="SAM" id="SignalP"/>
    </source>
</evidence>
<feature type="chain" id="PRO_5035218442" description="Outer membrane lipoprotein-sorting protein" evidence="1">
    <location>
        <begin position="20"/>
        <end position="288"/>
    </location>
</feature>